<protein>
    <recommendedName>
        <fullName evidence="4">F-box domain-containing protein</fullName>
    </recommendedName>
</protein>
<gene>
    <name evidence="2" type="ORF">C8Q71DRAFT_738190</name>
</gene>
<dbReference type="Gene3D" id="3.80.10.10">
    <property type="entry name" value="Ribonuclease Inhibitor"/>
    <property type="match status" value="1"/>
</dbReference>
<reference evidence="2 3" key="1">
    <citation type="journal article" date="2021" name="Environ. Microbiol.">
        <title>Gene family expansions and transcriptome signatures uncover fungal adaptations to wood decay.</title>
        <authorList>
            <person name="Hage H."/>
            <person name="Miyauchi S."/>
            <person name="Viragh M."/>
            <person name="Drula E."/>
            <person name="Min B."/>
            <person name="Chaduli D."/>
            <person name="Navarro D."/>
            <person name="Favel A."/>
            <person name="Norest M."/>
            <person name="Lesage-Meessen L."/>
            <person name="Balint B."/>
            <person name="Merenyi Z."/>
            <person name="de Eugenio L."/>
            <person name="Morin E."/>
            <person name="Martinez A.T."/>
            <person name="Baldrian P."/>
            <person name="Stursova M."/>
            <person name="Martinez M.J."/>
            <person name="Novotny C."/>
            <person name="Magnuson J.K."/>
            <person name="Spatafora J.W."/>
            <person name="Maurice S."/>
            <person name="Pangilinan J."/>
            <person name="Andreopoulos W."/>
            <person name="LaButti K."/>
            <person name="Hundley H."/>
            <person name="Na H."/>
            <person name="Kuo A."/>
            <person name="Barry K."/>
            <person name="Lipzen A."/>
            <person name="Henrissat B."/>
            <person name="Riley R."/>
            <person name="Ahrendt S."/>
            <person name="Nagy L.G."/>
            <person name="Grigoriev I.V."/>
            <person name="Martin F."/>
            <person name="Rosso M.N."/>
        </authorList>
    </citation>
    <scope>NUCLEOTIDE SEQUENCE [LARGE SCALE GENOMIC DNA]</scope>
    <source>
        <strain evidence="2 3">CIRM-BRFM 1785</strain>
    </source>
</reference>
<dbReference type="InterPro" id="IPR032675">
    <property type="entry name" value="LRR_dom_sf"/>
</dbReference>
<accession>A0ABQ8KS81</accession>
<keyword evidence="1" id="KW-0732">Signal</keyword>
<organism evidence="2 3">
    <name type="scientific">Rhodofomes roseus</name>
    <dbReference type="NCBI Taxonomy" id="34475"/>
    <lineage>
        <taxon>Eukaryota</taxon>
        <taxon>Fungi</taxon>
        <taxon>Dikarya</taxon>
        <taxon>Basidiomycota</taxon>
        <taxon>Agaricomycotina</taxon>
        <taxon>Agaricomycetes</taxon>
        <taxon>Polyporales</taxon>
        <taxon>Rhodofomes</taxon>
    </lineage>
</organism>
<dbReference type="EMBL" id="JADCUA010000003">
    <property type="protein sequence ID" value="KAH9841674.1"/>
    <property type="molecule type" value="Genomic_DNA"/>
</dbReference>
<sequence>MHQVISVTDILLAILANLDAHPSSLAAFARTCTSLHEPAIGVLWSRLYNLVPLIKLFPDDAWEMKLKEEEDARYQWRSPMPVVNLTRAPVAPHDWLAFDKYACLVRHLGSDMPVHQEFDNRFAHEHLYYAREHISLTTWQMLAVCRRTSLVPWLQSVVWPLTPCHNDIGTILYLQLLVCPQLRRVTVNPDFPLHDEESVRCNLPPLESILGALHTTCPNLEAITMLSFSGPLPSAPIRLSVSSRLSSHLIAFRHLKSIQCRGVKFSVRDVLRFSAIPVLESLSIDMFDDDNAPIATENTYHTSTPWIFASLTRMSIRLYSLQCYMKLAVASPSFPQVEELELSADALTQSSIPQLAPVFANIASLFPPDTLTKITIRDYSSYAHLTISQNVAITPQILRHLFIFRNLRQLRIAAWSWRTEYGDNLLVDMAAAWPNLRHLDLNTSVEASGWEKSRFLVTLRGMLTLAWRCRELNYLGVLFHADPSSFPDHEELLEQDLRVVDGSPVLASLRRLNVSWSTITNPEQVAAIVSKFFLPSMTVDSACGRWSNGDFESDTGTESSDNEAWGSVAGLLPVLCGVREEERKRARRLVASGRFSAI</sequence>
<keyword evidence="3" id="KW-1185">Reference proteome</keyword>
<dbReference type="Proteomes" id="UP000814176">
    <property type="component" value="Unassembled WGS sequence"/>
</dbReference>
<dbReference type="SUPFAM" id="SSF52047">
    <property type="entry name" value="RNI-like"/>
    <property type="match status" value="1"/>
</dbReference>
<dbReference type="GeneID" id="72003379"/>
<evidence type="ECO:0000256" key="1">
    <source>
        <dbReference type="SAM" id="SignalP"/>
    </source>
</evidence>
<evidence type="ECO:0008006" key="4">
    <source>
        <dbReference type="Google" id="ProtNLM"/>
    </source>
</evidence>
<name>A0ABQ8KS81_9APHY</name>
<comment type="caution">
    <text evidence="2">The sequence shown here is derived from an EMBL/GenBank/DDBJ whole genome shotgun (WGS) entry which is preliminary data.</text>
</comment>
<evidence type="ECO:0000313" key="2">
    <source>
        <dbReference type="EMBL" id="KAH9841674.1"/>
    </source>
</evidence>
<feature type="signal peptide" evidence="1">
    <location>
        <begin position="1"/>
        <end position="20"/>
    </location>
</feature>
<feature type="chain" id="PRO_5045199483" description="F-box domain-containing protein" evidence="1">
    <location>
        <begin position="21"/>
        <end position="598"/>
    </location>
</feature>
<proteinExistence type="predicted"/>
<dbReference type="RefSeq" id="XP_047782973.1">
    <property type="nucleotide sequence ID" value="XM_047922647.1"/>
</dbReference>
<evidence type="ECO:0000313" key="3">
    <source>
        <dbReference type="Proteomes" id="UP000814176"/>
    </source>
</evidence>